<keyword evidence="2" id="KW-0378">Hydrolase</keyword>
<dbReference type="InterPro" id="IPR015797">
    <property type="entry name" value="NUDIX_hydrolase-like_dom_sf"/>
</dbReference>
<comment type="cofactor">
    <cofactor evidence="1">
        <name>Mg(2+)</name>
        <dbReference type="ChEBI" id="CHEBI:18420"/>
    </cofactor>
</comment>
<evidence type="ECO:0000256" key="1">
    <source>
        <dbReference type="ARBA" id="ARBA00001946"/>
    </source>
</evidence>
<organism evidence="4 5">
    <name type="scientific">Vibrio aerogenes CECT 7868</name>
    <dbReference type="NCBI Taxonomy" id="1216006"/>
    <lineage>
        <taxon>Bacteria</taxon>
        <taxon>Pseudomonadati</taxon>
        <taxon>Pseudomonadota</taxon>
        <taxon>Gammaproteobacteria</taxon>
        <taxon>Vibrionales</taxon>
        <taxon>Vibrionaceae</taxon>
        <taxon>Vibrio</taxon>
    </lineage>
</organism>
<accession>A0A1M6DFA8</accession>
<dbReference type="EMBL" id="FQXZ01000046">
    <property type="protein sequence ID" value="SHI72034.1"/>
    <property type="molecule type" value="Genomic_DNA"/>
</dbReference>
<dbReference type="Gene3D" id="3.90.79.10">
    <property type="entry name" value="Nucleoside Triphosphate Pyrophosphohydrolase"/>
    <property type="match status" value="1"/>
</dbReference>
<evidence type="ECO:0000313" key="5">
    <source>
        <dbReference type="Proteomes" id="UP000184608"/>
    </source>
</evidence>
<dbReference type="Pfam" id="PF00293">
    <property type="entry name" value="NUDIX"/>
    <property type="match status" value="1"/>
</dbReference>
<evidence type="ECO:0000259" key="3">
    <source>
        <dbReference type="PROSITE" id="PS51462"/>
    </source>
</evidence>
<dbReference type="PANTHER" id="PTHR43046:SF16">
    <property type="entry name" value="ADP-RIBOSE PYROPHOSPHATASE YJHB-RELATED"/>
    <property type="match status" value="1"/>
</dbReference>
<dbReference type="AlphaFoldDB" id="A0A1M6DFA8"/>
<sequence length="160" mass="17996">MMEHRIRAAGILISDASVLLLKVKDSTGEYWIPPGGGFEAGDLSTRKCLQREFLEEAGIEVEVGALICVREFLEASPQRYNAEFFYHVTHFTGEPHIRNLKGLNDEAFIQQVEWVPLDHLAGIRTYPADIAQLAGMIEARQFSVHLGSYRQGNDEVTNHL</sequence>
<dbReference type="Proteomes" id="UP000184608">
    <property type="component" value="Unassembled WGS sequence"/>
</dbReference>
<dbReference type="PROSITE" id="PS51462">
    <property type="entry name" value="NUDIX"/>
    <property type="match status" value="1"/>
</dbReference>
<dbReference type="CDD" id="cd18880">
    <property type="entry name" value="NUDIX_ADPRase"/>
    <property type="match status" value="1"/>
</dbReference>
<dbReference type="PANTHER" id="PTHR43046">
    <property type="entry name" value="GDP-MANNOSE MANNOSYL HYDROLASE"/>
    <property type="match status" value="1"/>
</dbReference>
<evidence type="ECO:0000256" key="2">
    <source>
        <dbReference type="ARBA" id="ARBA00022801"/>
    </source>
</evidence>
<dbReference type="InterPro" id="IPR000086">
    <property type="entry name" value="NUDIX_hydrolase_dom"/>
</dbReference>
<dbReference type="STRING" id="1216006.VA7868_04219"/>
<dbReference type="GO" id="GO:0016787">
    <property type="term" value="F:hydrolase activity"/>
    <property type="evidence" value="ECO:0007669"/>
    <property type="project" value="UniProtKB-KW"/>
</dbReference>
<reference evidence="4 5" key="1">
    <citation type="submission" date="2016-11" db="EMBL/GenBank/DDBJ databases">
        <authorList>
            <person name="Jaros S."/>
            <person name="Januszkiewicz K."/>
            <person name="Wedrychowicz H."/>
        </authorList>
    </citation>
    <scope>NUCLEOTIDE SEQUENCE [LARGE SCALE GENOMIC DNA]</scope>
    <source>
        <strain evidence="4 5">CECT 7868</strain>
    </source>
</reference>
<proteinExistence type="predicted"/>
<keyword evidence="5" id="KW-1185">Reference proteome</keyword>
<protein>
    <recommendedName>
        <fullName evidence="3">Nudix hydrolase domain-containing protein</fullName>
    </recommendedName>
</protein>
<feature type="domain" description="Nudix hydrolase" evidence="3">
    <location>
        <begin position="2"/>
        <end position="138"/>
    </location>
</feature>
<gene>
    <name evidence="4" type="ORF">VA7868_04219</name>
</gene>
<evidence type="ECO:0000313" key="4">
    <source>
        <dbReference type="EMBL" id="SHI72034.1"/>
    </source>
</evidence>
<name>A0A1M6DFA8_9VIBR</name>
<dbReference type="SUPFAM" id="SSF55811">
    <property type="entry name" value="Nudix"/>
    <property type="match status" value="1"/>
</dbReference>